<feature type="region of interest" description="Disordered" evidence="1">
    <location>
        <begin position="101"/>
        <end position="137"/>
    </location>
</feature>
<dbReference type="InterPro" id="IPR000159">
    <property type="entry name" value="RA_dom"/>
</dbReference>
<keyword evidence="4" id="KW-1185">Reference proteome</keyword>
<sequence length="470" mass="49585">GYRHLRLRSMTNQPLELPTLFICTRIEYEIGGSSSGGNNSGLAGSHQLADDATTAALAASGSSALDLSGSLSADRAGELGISAGSAGSSFGAGAGAGPGVTGGSGTGNSGVGGSSASGTLADAPKKRPGFLGRDNTSRAKSRQLLVPVYGVCDQEECTLLKLSAESVVADLIGVALSKCGKPTHTDDYLLLEESDTGDSESNIPVATRVPRLCSADESVAQLQERGSRLVLRRRADNDPSYRAWMTTLIKTEEKRQERLRNLAMNSSTTGAASASAGATAAACSDPSAGIIDTESDDSMPFLVCVYNVTQDQPYTVLKAFVTSTAADIVKLAVLKSRNTTISPEDFSLVEEVTGSAYVESPGGTSKRRIAGKGHRRVLAPDDQPYRLQKEWKRVGRFILERKENLALQQQQQQQSTQEKTLGSTASSSGGSGNSGGRIMQRTLTMGRSRHKTGMFRRTFKFNDCVSNHKC</sequence>
<dbReference type="STRING" id="282301.A0A267H3Y8"/>
<evidence type="ECO:0000259" key="2">
    <source>
        <dbReference type="PROSITE" id="PS50200"/>
    </source>
</evidence>
<dbReference type="SMART" id="SM00314">
    <property type="entry name" value="RA"/>
    <property type="match status" value="2"/>
</dbReference>
<organism evidence="3 4">
    <name type="scientific">Macrostomum lignano</name>
    <dbReference type="NCBI Taxonomy" id="282301"/>
    <lineage>
        <taxon>Eukaryota</taxon>
        <taxon>Metazoa</taxon>
        <taxon>Spiralia</taxon>
        <taxon>Lophotrochozoa</taxon>
        <taxon>Platyhelminthes</taxon>
        <taxon>Rhabditophora</taxon>
        <taxon>Macrostomorpha</taxon>
        <taxon>Macrostomida</taxon>
        <taxon>Macrostomidae</taxon>
        <taxon>Macrostomum</taxon>
    </lineage>
</organism>
<dbReference type="InterPro" id="IPR029071">
    <property type="entry name" value="Ubiquitin-like_domsf"/>
</dbReference>
<evidence type="ECO:0000313" key="3">
    <source>
        <dbReference type="EMBL" id="PAA93000.1"/>
    </source>
</evidence>
<feature type="domain" description="Ras-associating" evidence="2">
    <location>
        <begin position="307"/>
        <end position="404"/>
    </location>
</feature>
<dbReference type="PROSITE" id="PS50200">
    <property type="entry name" value="RA"/>
    <property type="match status" value="1"/>
</dbReference>
<feature type="compositionally biased region" description="Gly residues" evidence="1">
    <location>
        <begin position="101"/>
        <end position="115"/>
    </location>
</feature>
<gene>
    <name evidence="3" type="ORF">BOX15_Mlig030242g1</name>
</gene>
<dbReference type="AlphaFoldDB" id="A0A267H3Y8"/>
<reference evidence="3 4" key="1">
    <citation type="submission" date="2017-06" db="EMBL/GenBank/DDBJ databases">
        <title>A platform for efficient transgenesis in Macrostomum lignano, a flatworm model organism for stem cell research.</title>
        <authorList>
            <person name="Berezikov E."/>
        </authorList>
    </citation>
    <scope>NUCLEOTIDE SEQUENCE [LARGE SCALE GENOMIC DNA]</scope>
    <source>
        <strain evidence="3">DV1</strain>
        <tissue evidence="3">Whole organism</tissue>
    </source>
</reference>
<dbReference type="OrthoDB" id="269822at2759"/>
<dbReference type="Proteomes" id="UP000215902">
    <property type="component" value="Unassembled WGS sequence"/>
</dbReference>
<feature type="region of interest" description="Disordered" evidence="1">
    <location>
        <begin position="408"/>
        <end position="438"/>
    </location>
</feature>
<proteinExistence type="predicted"/>
<dbReference type="SUPFAM" id="SSF54236">
    <property type="entry name" value="Ubiquitin-like"/>
    <property type="match status" value="2"/>
</dbReference>
<feature type="non-terminal residue" evidence="3">
    <location>
        <position position="1"/>
    </location>
</feature>
<evidence type="ECO:0000313" key="4">
    <source>
        <dbReference type="Proteomes" id="UP000215902"/>
    </source>
</evidence>
<dbReference type="Pfam" id="PF00788">
    <property type="entry name" value="RA"/>
    <property type="match status" value="1"/>
</dbReference>
<accession>A0A267H3Y8</accession>
<evidence type="ECO:0000256" key="1">
    <source>
        <dbReference type="SAM" id="MobiDB-lite"/>
    </source>
</evidence>
<dbReference type="EMBL" id="NIVC01000035">
    <property type="protein sequence ID" value="PAA93000.1"/>
    <property type="molecule type" value="Genomic_DNA"/>
</dbReference>
<dbReference type="GO" id="GO:0007165">
    <property type="term" value="P:signal transduction"/>
    <property type="evidence" value="ECO:0007669"/>
    <property type="project" value="InterPro"/>
</dbReference>
<protein>
    <recommendedName>
        <fullName evidence="2">Ras-associating domain-containing protein</fullName>
    </recommendedName>
</protein>
<name>A0A267H3Y8_9PLAT</name>
<dbReference type="Gene3D" id="3.10.20.90">
    <property type="entry name" value="Phosphatidylinositol 3-kinase Catalytic Subunit, Chain A, domain 1"/>
    <property type="match status" value="2"/>
</dbReference>
<comment type="caution">
    <text evidence="3">The sequence shown here is derived from an EMBL/GenBank/DDBJ whole genome shotgun (WGS) entry which is preliminary data.</text>
</comment>